<feature type="signal peptide" evidence="1">
    <location>
        <begin position="1"/>
        <end position="20"/>
    </location>
</feature>
<sequence length="305" mass="34774">MRKTFFLLILGLCSHLLVQAQELRATVSVVANQIGTAVDRKVFVTLQNQITEFLNNRRWTEDSYSQGERIDCNFLLNVTQSVGNNTYKASLTVQATRPVFNASYTTSVMNTMDNNVTFKYVEFQQLEFNENRIGGNDALVSNLTATLAYYVYIILGMDYDSFSLRGGDPYFKKAQVITNNAPDGKDIAGWKAFEGNRNRYWLQDNILNSKYSRFHEAMYLYHRQGLDVMYDDPAKGRASINNALQLLLAIHEDTPNTMLLATFFTAKSDELLKIFSQAPPQEKQRASAMLQRMDVPNAQKYAQLK</sequence>
<dbReference type="InterPro" id="IPR032274">
    <property type="entry name" value="DUF4835"/>
</dbReference>
<evidence type="ECO:0000313" key="2">
    <source>
        <dbReference type="EMBL" id="UYQ93485.1"/>
    </source>
</evidence>
<evidence type="ECO:0000313" key="3">
    <source>
        <dbReference type="Proteomes" id="UP001162741"/>
    </source>
</evidence>
<keyword evidence="1" id="KW-0732">Signal</keyword>
<dbReference type="Pfam" id="PF16119">
    <property type="entry name" value="DUF4835"/>
    <property type="match status" value="1"/>
</dbReference>
<proteinExistence type="predicted"/>
<dbReference type="Proteomes" id="UP001162741">
    <property type="component" value="Chromosome"/>
</dbReference>
<feature type="chain" id="PRO_5047155053" evidence="1">
    <location>
        <begin position="21"/>
        <end position="305"/>
    </location>
</feature>
<dbReference type="RefSeq" id="WP_264281556.1">
    <property type="nucleotide sequence ID" value="NZ_CP107006.1"/>
</dbReference>
<organism evidence="2 3">
    <name type="scientific">Chitinophaga horti</name>
    <dbReference type="NCBI Taxonomy" id="2920382"/>
    <lineage>
        <taxon>Bacteria</taxon>
        <taxon>Pseudomonadati</taxon>
        <taxon>Bacteroidota</taxon>
        <taxon>Chitinophagia</taxon>
        <taxon>Chitinophagales</taxon>
        <taxon>Chitinophagaceae</taxon>
        <taxon>Chitinophaga</taxon>
    </lineage>
</organism>
<reference evidence="2" key="1">
    <citation type="submission" date="2022-10" db="EMBL/GenBank/DDBJ databases">
        <title>Chitinophaga sp. nov., isolated from soil.</title>
        <authorList>
            <person name="Jeon C.O."/>
        </authorList>
    </citation>
    <scope>NUCLEOTIDE SEQUENCE</scope>
    <source>
        <strain evidence="2">R8</strain>
    </source>
</reference>
<evidence type="ECO:0000256" key="1">
    <source>
        <dbReference type="SAM" id="SignalP"/>
    </source>
</evidence>
<accession>A0ABY6J1G1</accession>
<name>A0ABY6J1G1_9BACT</name>
<gene>
    <name evidence="2" type="ORF">MKQ68_00020</name>
</gene>
<dbReference type="EMBL" id="CP107006">
    <property type="protein sequence ID" value="UYQ93485.1"/>
    <property type="molecule type" value="Genomic_DNA"/>
</dbReference>
<protein>
    <submittedName>
        <fullName evidence="2">DUF4835 family protein</fullName>
    </submittedName>
</protein>
<keyword evidence="3" id="KW-1185">Reference proteome</keyword>